<accession>A0A9N8ZCJ7</accession>
<dbReference type="OrthoDB" id="2491087at2759"/>
<name>A0A9N8ZCJ7_9GLOM</name>
<feature type="compositionally biased region" description="Acidic residues" evidence="1">
    <location>
        <begin position="19"/>
        <end position="29"/>
    </location>
</feature>
<dbReference type="EMBL" id="CAJVPZ010000952">
    <property type="protein sequence ID" value="CAG8480470.1"/>
    <property type="molecule type" value="Genomic_DNA"/>
</dbReference>
<evidence type="ECO:0000256" key="1">
    <source>
        <dbReference type="SAM" id="MobiDB-lite"/>
    </source>
</evidence>
<keyword evidence="3" id="KW-1185">Reference proteome</keyword>
<dbReference type="AlphaFoldDB" id="A0A9N8ZCJ7"/>
<comment type="caution">
    <text evidence="2">The sequence shown here is derived from an EMBL/GenBank/DDBJ whole genome shotgun (WGS) entry which is preliminary data.</text>
</comment>
<protein>
    <submittedName>
        <fullName evidence="2">411_t:CDS:1</fullName>
    </submittedName>
</protein>
<dbReference type="Proteomes" id="UP000789396">
    <property type="component" value="Unassembled WGS sequence"/>
</dbReference>
<proteinExistence type="predicted"/>
<feature type="region of interest" description="Disordered" evidence="1">
    <location>
        <begin position="1"/>
        <end position="32"/>
    </location>
</feature>
<gene>
    <name evidence="2" type="ORF">RFULGI_LOCUS1517</name>
</gene>
<sequence>MTNLKCATKKQAKKKVESDNDEAENNIDVESEHLETDISTSFKLSAPITRSKKHLKKASNEEN</sequence>
<reference evidence="2" key="1">
    <citation type="submission" date="2021-06" db="EMBL/GenBank/DDBJ databases">
        <authorList>
            <person name="Kallberg Y."/>
            <person name="Tangrot J."/>
            <person name="Rosling A."/>
        </authorList>
    </citation>
    <scope>NUCLEOTIDE SEQUENCE</scope>
    <source>
        <strain evidence="2">IN212</strain>
    </source>
</reference>
<organism evidence="2 3">
    <name type="scientific">Racocetra fulgida</name>
    <dbReference type="NCBI Taxonomy" id="60492"/>
    <lineage>
        <taxon>Eukaryota</taxon>
        <taxon>Fungi</taxon>
        <taxon>Fungi incertae sedis</taxon>
        <taxon>Mucoromycota</taxon>
        <taxon>Glomeromycotina</taxon>
        <taxon>Glomeromycetes</taxon>
        <taxon>Diversisporales</taxon>
        <taxon>Gigasporaceae</taxon>
        <taxon>Racocetra</taxon>
    </lineage>
</organism>
<evidence type="ECO:0000313" key="2">
    <source>
        <dbReference type="EMBL" id="CAG8480470.1"/>
    </source>
</evidence>
<evidence type="ECO:0000313" key="3">
    <source>
        <dbReference type="Proteomes" id="UP000789396"/>
    </source>
</evidence>